<accession>A0A3N4IEB6</accession>
<feature type="transmembrane region" description="Helical" evidence="1">
    <location>
        <begin position="106"/>
        <end position="125"/>
    </location>
</feature>
<dbReference type="Proteomes" id="UP000275078">
    <property type="component" value="Unassembled WGS sequence"/>
</dbReference>
<dbReference type="EMBL" id="ML119662">
    <property type="protein sequence ID" value="RPA83797.1"/>
    <property type="molecule type" value="Genomic_DNA"/>
</dbReference>
<sequence length="186" mass="21263">MLSSEGSEGLVSLIIFFHTTHGKAPSTYWMVGTRLAGRGDGLSDSFQDGLIALRHWGCSSSFSTFHYFLLFVCFCHCCLLVFLGVSRCIVGWHWGNRSLNFFHLHCLHWLFAWLFLRLWVGSIYTAVQRSSLHLLTIFPWSFTFAAIYPLPIGTFFSLSILEACSESIDLPYTLVNLHWPYTLHTL</sequence>
<keyword evidence="1" id="KW-0812">Transmembrane</keyword>
<feature type="transmembrane region" description="Helical" evidence="1">
    <location>
        <begin position="65"/>
        <end position="85"/>
    </location>
</feature>
<proteinExistence type="predicted"/>
<evidence type="ECO:0000313" key="2">
    <source>
        <dbReference type="EMBL" id="RPA83797.1"/>
    </source>
</evidence>
<feature type="transmembrane region" description="Helical" evidence="1">
    <location>
        <begin position="137"/>
        <end position="161"/>
    </location>
</feature>
<dbReference type="AlphaFoldDB" id="A0A3N4IEB6"/>
<reference evidence="2 3" key="1">
    <citation type="journal article" date="2018" name="Nat. Ecol. Evol.">
        <title>Pezizomycetes genomes reveal the molecular basis of ectomycorrhizal truffle lifestyle.</title>
        <authorList>
            <person name="Murat C."/>
            <person name="Payen T."/>
            <person name="Noel B."/>
            <person name="Kuo A."/>
            <person name="Morin E."/>
            <person name="Chen J."/>
            <person name="Kohler A."/>
            <person name="Krizsan K."/>
            <person name="Balestrini R."/>
            <person name="Da Silva C."/>
            <person name="Montanini B."/>
            <person name="Hainaut M."/>
            <person name="Levati E."/>
            <person name="Barry K.W."/>
            <person name="Belfiori B."/>
            <person name="Cichocki N."/>
            <person name="Clum A."/>
            <person name="Dockter R.B."/>
            <person name="Fauchery L."/>
            <person name="Guy J."/>
            <person name="Iotti M."/>
            <person name="Le Tacon F."/>
            <person name="Lindquist E.A."/>
            <person name="Lipzen A."/>
            <person name="Malagnac F."/>
            <person name="Mello A."/>
            <person name="Molinier V."/>
            <person name="Miyauchi S."/>
            <person name="Poulain J."/>
            <person name="Riccioni C."/>
            <person name="Rubini A."/>
            <person name="Sitrit Y."/>
            <person name="Splivallo R."/>
            <person name="Traeger S."/>
            <person name="Wang M."/>
            <person name="Zifcakova L."/>
            <person name="Wipf D."/>
            <person name="Zambonelli A."/>
            <person name="Paolocci F."/>
            <person name="Nowrousian M."/>
            <person name="Ottonello S."/>
            <person name="Baldrian P."/>
            <person name="Spatafora J.W."/>
            <person name="Henrissat B."/>
            <person name="Nagy L.G."/>
            <person name="Aury J.M."/>
            <person name="Wincker P."/>
            <person name="Grigoriev I.V."/>
            <person name="Bonfante P."/>
            <person name="Martin F.M."/>
        </authorList>
    </citation>
    <scope>NUCLEOTIDE SEQUENCE [LARGE SCALE GENOMIC DNA]</scope>
    <source>
        <strain evidence="2 3">RN42</strain>
    </source>
</reference>
<name>A0A3N4IEB6_ASCIM</name>
<protein>
    <submittedName>
        <fullName evidence="2">Uncharacterized protein</fullName>
    </submittedName>
</protein>
<keyword evidence="1" id="KW-1133">Transmembrane helix</keyword>
<evidence type="ECO:0000313" key="3">
    <source>
        <dbReference type="Proteomes" id="UP000275078"/>
    </source>
</evidence>
<evidence type="ECO:0000256" key="1">
    <source>
        <dbReference type="SAM" id="Phobius"/>
    </source>
</evidence>
<keyword evidence="1" id="KW-0472">Membrane</keyword>
<organism evidence="2 3">
    <name type="scientific">Ascobolus immersus RN42</name>
    <dbReference type="NCBI Taxonomy" id="1160509"/>
    <lineage>
        <taxon>Eukaryota</taxon>
        <taxon>Fungi</taxon>
        <taxon>Dikarya</taxon>
        <taxon>Ascomycota</taxon>
        <taxon>Pezizomycotina</taxon>
        <taxon>Pezizomycetes</taxon>
        <taxon>Pezizales</taxon>
        <taxon>Ascobolaceae</taxon>
        <taxon>Ascobolus</taxon>
    </lineage>
</organism>
<gene>
    <name evidence="2" type="ORF">BJ508DRAFT_51000</name>
</gene>
<keyword evidence="3" id="KW-1185">Reference proteome</keyword>